<evidence type="ECO:0000256" key="7">
    <source>
        <dbReference type="SAM" id="MobiDB-lite"/>
    </source>
</evidence>
<dbReference type="PROSITE" id="PS50850">
    <property type="entry name" value="MFS"/>
    <property type="match status" value="1"/>
</dbReference>
<feature type="transmembrane region" description="Helical" evidence="8">
    <location>
        <begin position="144"/>
        <end position="162"/>
    </location>
</feature>
<feature type="transmembrane region" description="Helical" evidence="8">
    <location>
        <begin position="202"/>
        <end position="222"/>
    </location>
</feature>
<accession>F9G272</accession>
<dbReference type="InterPro" id="IPR050930">
    <property type="entry name" value="MFS_Vesicular_Transporter"/>
</dbReference>
<feature type="transmembrane region" description="Helical" evidence="8">
    <location>
        <begin position="117"/>
        <end position="138"/>
    </location>
</feature>
<comment type="subcellular location">
    <subcellularLocation>
        <location evidence="1">Membrane</location>
        <topology evidence="1">Multi-pass membrane protein</topology>
    </subcellularLocation>
</comment>
<feature type="transmembrane region" description="Helical" evidence="8">
    <location>
        <begin position="39"/>
        <end position="62"/>
    </location>
</feature>
<proteinExistence type="predicted"/>
<dbReference type="Gene3D" id="1.20.1250.20">
    <property type="entry name" value="MFS general substrate transporter like domains"/>
    <property type="match status" value="1"/>
</dbReference>
<feature type="compositionally biased region" description="Basic and acidic residues" evidence="7">
    <location>
        <begin position="243"/>
        <end position="260"/>
    </location>
</feature>
<dbReference type="PANTHER" id="PTHR23506">
    <property type="entry name" value="GH10249P"/>
    <property type="match status" value="1"/>
</dbReference>
<dbReference type="CDD" id="cd17325">
    <property type="entry name" value="MFS_MdtG_SLC18_like"/>
    <property type="match status" value="1"/>
</dbReference>
<dbReference type="GO" id="GO:0022857">
    <property type="term" value="F:transmembrane transporter activity"/>
    <property type="evidence" value="ECO:0007669"/>
    <property type="project" value="InterPro"/>
</dbReference>
<dbReference type="OrthoDB" id="5086884at2759"/>
<feature type="transmembrane region" description="Helical" evidence="8">
    <location>
        <begin position="452"/>
        <end position="472"/>
    </location>
</feature>
<keyword evidence="5 8" id="KW-0472">Membrane</keyword>
<evidence type="ECO:0000313" key="10">
    <source>
        <dbReference type="EMBL" id="EGU76733.1"/>
    </source>
</evidence>
<feature type="transmembrane region" description="Helical" evidence="8">
    <location>
        <begin position="82"/>
        <end position="105"/>
    </location>
</feature>
<dbReference type="AlphaFoldDB" id="F9G272"/>
<evidence type="ECO:0000256" key="4">
    <source>
        <dbReference type="ARBA" id="ARBA00022989"/>
    </source>
</evidence>
<name>F9G272_FUSOF</name>
<dbReference type="GO" id="GO:0016020">
    <property type="term" value="C:membrane"/>
    <property type="evidence" value="ECO:0007669"/>
    <property type="project" value="UniProtKB-SubCell"/>
</dbReference>
<dbReference type="InterPro" id="IPR020846">
    <property type="entry name" value="MFS_dom"/>
</dbReference>
<feature type="transmembrane region" description="Helical" evidence="8">
    <location>
        <begin position="319"/>
        <end position="340"/>
    </location>
</feature>
<keyword evidence="2" id="KW-0813">Transport</keyword>
<dbReference type="InterPro" id="IPR036259">
    <property type="entry name" value="MFS_trans_sf"/>
</dbReference>
<feature type="transmembrane region" description="Helical" evidence="8">
    <location>
        <begin position="386"/>
        <end position="405"/>
    </location>
</feature>
<keyword evidence="4 8" id="KW-1133">Transmembrane helix</keyword>
<feature type="transmembrane region" description="Helical" evidence="8">
    <location>
        <begin position="174"/>
        <end position="196"/>
    </location>
</feature>
<evidence type="ECO:0000256" key="8">
    <source>
        <dbReference type="SAM" id="Phobius"/>
    </source>
</evidence>
<evidence type="ECO:0000256" key="1">
    <source>
        <dbReference type="ARBA" id="ARBA00004141"/>
    </source>
</evidence>
<gene>
    <name evidence="10" type="ORF">FOXB_12754</name>
</gene>
<protein>
    <recommendedName>
        <fullName evidence="9">Major facilitator superfamily (MFS) profile domain-containing protein</fullName>
    </recommendedName>
</protein>
<reference evidence="10" key="1">
    <citation type="journal article" date="2012" name="Mol. Plant Microbe Interact.">
        <title>A highly conserved effector in Fusarium oxysporum is required for full virulence on Arabidopsis.</title>
        <authorList>
            <person name="Thatcher L.F."/>
            <person name="Gardiner D.M."/>
            <person name="Kazan K."/>
            <person name="Manners J."/>
        </authorList>
    </citation>
    <scope>NUCLEOTIDE SEQUENCE [LARGE SCALE GENOMIC DNA]</scope>
    <source>
        <strain evidence="10">Fo5176</strain>
    </source>
</reference>
<dbReference type="InterPro" id="IPR011701">
    <property type="entry name" value="MFS"/>
</dbReference>
<dbReference type="PANTHER" id="PTHR23506:SF23">
    <property type="entry name" value="GH10249P"/>
    <property type="match status" value="1"/>
</dbReference>
<comment type="caution">
    <text evidence="10">The sequence shown here is derived from an EMBL/GenBank/DDBJ whole genome shotgun (WGS) entry which is preliminary data.</text>
</comment>
<dbReference type="Pfam" id="PF07690">
    <property type="entry name" value="MFS_1"/>
    <property type="match status" value="1"/>
</dbReference>
<feature type="region of interest" description="Disordered" evidence="7">
    <location>
        <begin position="243"/>
        <end position="276"/>
    </location>
</feature>
<evidence type="ECO:0000256" key="5">
    <source>
        <dbReference type="ARBA" id="ARBA00023136"/>
    </source>
</evidence>
<keyword evidence="6" id="KW-0325">Glycoprotein</keyword>
<keyword evidence="3 8" id="KW-0812">Transmembrane</keyword>
<evidence type="ECO:0000256" key="6">
    <source>
        <dbReference type="ARBA" id="ARBA00023180"/>
    </source>
</evidence>
<feature type="transmembrane region" description="Helical" evidence="8">
    <location>
        <begin position="355"/>
        <end position="374"/>
    </location>
</feature>
<feature type="domain" description="Major facilitator superfamily (MFS) profile" evidence="9">
    <location>
        <begin position="43"/>
        <end position="476"/>
    </location>
</feature>
<dbReference type="SUPFAM" id="SSF103473">
    <property type="entry name" value="MFS general substrate transporter"/>
    <property type="match status" value="1"/>
</dbReference>
<dbReference type="STRING" id="660025.F9G272"/>
<organism evidence="10">
    <name type="scientific">Fusarium oxysporum (strain Fo5176)</name>
    <name type="common">Fusarium vascular wilt</name>
    <dbReference type="NCBI Taxonomy" id="660025"/>
    <lineage>
        <taxon>Eukaryota</taxon>
        <taxon>Fungi</taxon>
        <taxon>Dikarya</taxon>
        <taxon>Ascomycota</taxon>
        <taxon>Pezizomycotina</taxon>
        <taxon>Sordariomycetes</taxon>
        <taxon>Hypocreomycetidae</taxon>
        <taxon>Hypocreales</taxon>
        <taxon>Nectriaceae</taxon>
        <taxon>Fusarium</taxon>
        <taxon>Fusarium oxysporum species complex</taxon>
    </lineage>
</organism>
<evidence type="ECO:0000259" key="9">
    <source>
        <dbReference type="PROSITE" id="PS50850"/>
    </source>
</evidence>
<sequence length="520" mass="55538">MALNPNGEYGPVIRPSSGREMSAIRGADKPPVLLKMRSSAGLIVTTCSFAIFTDIFLYGVIVPILPFSLQDRIGISTKRVQYWVSIALAVFGAALLAGSPVWGYLADRIHNRRVPMLIGLIVLCGATVFLCVGRTLALFMIGRALQGISAALTWTVGLALVVDTVDKEHIGKAMGWISTACSLGILVAPLLGGLVYGKGGYYSVFAMCFGLLAVDIVLRLIIIEVKDAKRWLDRAEPIAEADPERVVTEEPKIEKSKDDIAQQTGGQTKDVSDPSRSPIKTLVKLLGQPRFLAALWGTFVQALINTALESTLPLLTHEIFGWDSIGAGLIFLPVILPSFLGPVVGMVGDRYGPKWLASFGFLFATPFVVCLRFVDENTIQDKTLLCGLLAGVGITTACIFGPLMAEITWSVQGEDGTEGAGQIAQAYGLYNMAYSGGSLVGPMMGGMVKDSAGWATVGWSLGIVVIQLFPALPELDVSDTADHIKLNLKGTAVHLTGSFNTAQSGSCFDQSPVNYNSFAR</sequence>
<dbReference type="EMBL" id="AFQF01003186">
    <property type="protein sequence ID" value="EGU76733.1"/>
    <property type="molecule type" value="Genomic_DNA"/>
</dbReference>
<evidence type="ECO:0000256" key="2">
    <source>
        <dbReference type="ARBA" id="ARBA00022448"/>
    </source>
</evidence>
<evidence type="ECO:0000256" key="3">
    <source>
        <dbReference type="ARBA" id="ARBA00022692"/>
    </source>
</evidence>